<protein>
    <recommendedName>
        <fullName evidence="3">Nicotinamide N-methyltransferase</fullName>
    </recommendedName>
</protein>
<evidence type="ECO:0008006" key="3">
    <source>
        <dbReference type="Google" id="ProtNLM"/>
    </source>
</evidence>
<evidence type="ECO:0000313" key="2">
    <source>
        <dbReference type="Proteomes" id="UP001355207"/>
    </source>
</evidence>
<accession>A0AAX4K0Y3</accession>
<dbReference type="GeneID" id="91096436"/>
<dbReference type="InterPro" id="IPR029063">
    <property type="entry name" value="SAM-dependent_MTases_sf"/>
</dbReference>
<dbReference type="Proteomes" id="UP001355207">
    <property type="component" value="Chromosome 7"/>
</dbReference>
<dbReference type="SUPFAM" id="SSF53335">
    <property type="entry name" value="S-adenosyl-L-methionine-dependent methyltransferases"/>
    <property type="match status" value="1"/>
</dbReference>
<dbReference type="InterPro" id="IPR019410">
    <property type="entry name" value="Methyltransf_16"/>
</dbReference>
<dbReference type="GO" id="GO:0005737">
    <property type="term" value="C:cytoplasm"/>
    <property type="evidence" value="ECO:0007669"/>
    <property type="project" value="TreeGrafter"/>
</dbReference>
<dbReference type="GO" id="GO:0008757">
    <property type="term" value="F:S-adenosylmethionine-dependent methyltransferase activity"/>
    <property type="evidence" value="ECO:0007669"/>
    <property type="project" value="UniProtKB-ARBA"/>
</dbReference>
<dbReference type="PANTHER" id="PTHR14614">
    <property type="entry name" value="HEPATOCELLULAR CARCINOMA-ASSOCIATED ANTIGEN"/>
    <property type="match status" value="1"/>
</dbReference>
<dbReference type="EMBL" id="CP144104">
    <property type="protein sequence ID" value="WWC90829.1"/>
    <property type="molecule type" value="Genomic_DNA"/>
</dbReference>
<dbReference type="AlphaFoldDB" id="A0AAX4K0Y3"/>
<organism evidence="1 2">
    <name type="scientific">Kwoniella dendrophila CBS 6074</name>
    <dbReference type="NCBI Taxonomy" id="1295534"/>
    <lineage>
        <taxon>Eukaryota</taxon>
        <taxon>Fungi</taxon>
        <taxon>Dikarya</taxon>
        <taxon>Basidiomycota</taxon>
        <taxon>Agaricomycotina</taxon>
        <taxon>Tremellomycetes</taxon>
        <taxon>Tremellales</taxon>
        <taxon>Cryptococcaceae</taxon>
        <taxon>Kwoniella</taxon>
    </lineage>
</organism>
<dbReference type="RefSeq" id="XP_066077592.1">
    <property type="nucleotide sequence ID" value="XM_066221495.1"/>
</dbReference>
<name>A0AAX4K0Y3_9TREE</name>
<reference evidence="1 2" key="1">
    <citation type="submission" date="2024-01" db="EMBL/GenBank/DDBJ databases">
        <title>Comparative genomics of Cryptococcus and Kwoniella reveals pathogenesis evolution and contrasting modes of karyotype evolution via chromosome fusion or intercentromeric recombination.</title>
        <authorList>
            <person name="Coelho M.A."/>
            <person name="David-Palma M."/>
            <person name="Shea T."/>
            <person name="Bowers K."/>
            <person name="McGinley-Smith S."/>
            <person name="Mohammad A.W."/>
            <person name="Gnirke A."/>
            <person name="Yurkov A.M."/>
            <person name="Nowrousian M."/>
            <person name="Sun S."/>
            <person name="Cuomo C.A."/>
            <person name="Heitman J."/>
        </authorList>
    </citation>
    <scope>NUCLEOTIDE SEQUENCE [LARGE SCALE GENOMIC DNA]</scope>
    <source>
        <strain evidence="1 2">CBS 6074</strain>
    </source>
</reference>
<dbReference type="Pfam" id="PF10294">
    <property type="entry name" value="Methyltransf_16"/>
    <property type="match status" value="1"/>
</dbReference>
<sequence>MDKRDTDVQSKTNQDIVDEDSTDIFDTSLFSLFSIPPIGFESDSNGYFTYYPPSSSSTPNPNSNGRIPKHIKLKIPKPPSSLYTTLQAQLIWPSSIFLADLISKGDIDVSNKNVIELGSSAGLPSIVTYLKNCKEIVSTDYDVQEVVDILNENFNSVTQQIESQGDQDVMTNFSNSKRWTVLGHCWGEDVKPLLEAISPYSTEEFSNIDTEISKEEKPKFDIILAADVIWTTSTHEILLDSIQSLINPENGIVHITVGLHTGRGPLKRFIESAKQRNFKIDIKGEFRLNGWDKYNENMSNPGEEERGVVVWFTMKL</sequence>
<dbReference type="Gene3D" id="3.40.50.150">
    <property type="entry name" value="Vaccinia Virus protein VP39"/>
    <property type="match status" value="1"/>
</dbReference>
<dbReference type="PANTHER" id="PTHR14614:SF104">
    <property type="entry name" value="N-METHYLTRANSFERASE, PUTATIVE (AFU_ORTHOLOGUE AFUA_1G17750)-RELATED"/>
    <property type="match status" value="1"/>
</dbReference>
<gene>
    <name evidence="1" type="ORF">L201_005766</name>
</gene>
<proteinExistence type="predicted"/>
<keyword evidence="2" id="KW-1185">Reference proteome</keyword>
<evidence type="ECO:0000313" key="1">
    <source>
        <dbReference type="EMBL" id="WWC90829.1"/>
    </source>
</evidence>